<evidence type="ECO:0000256" key="10">
    <source>
        <dbReference type="ARBA" id="ARBA00029362"/>
    </source>
</evidence>
<dbReference type="EMBL" id="BLIY01000017">
    <property type="protein sequence ID" value="GFE54842.1"/>
    <property type="molecule type" value="Genomic_DNA"/>
</dbReference>
<dbReference type="InterPro" id="IPR005078">
    <property type="entry name" value="Peptidase_C54"/>
</dbReference>
<evidence type="ECO:0000256" key="6">
    <source>
        <dbReference type="ARBA" id="ARBA00022801"/>
    </source>
</evidence>
<gene>
    <name evidence="13" type="ORF">BaOVIS_022460</name>
</gene>
<reference evidence="13" key="1">
    <citation type="submission" date="2019-12" db="EMBL/GenBank/DDBJ databases">
        <title>Genome sequence of Babesia ovis.</title>
        <authorList>
            <person name="Yamagishi J."/>
            <person name="Sevinc F."/>
            <person name="Xuan X."/>
        </authorList>
    </citation>
    <scope>NUCLEOTIDE SEQUENCE</scope>
    <source>
        <strain evidence="13">Selcuk</strain>
    </source>
</reference>
<evidence type="ECO:0000256" key="5">
    <source>
        <dbReference type="ARBA" id="ARBA00022670"/>
    </source>
</evidence>
<dbReference type="GO" id="GO:0019786">
    <property type="term" value="F:protein-phosphatidylethanolamide deconjugating activity"/>
    <property type="evidence" value="ECO:0007669"/>
    <property type="project" value="InterPro"/>
</dbReference>
<comment type="catalytic activity">
    <reaction evidence="10">
        <text>[protein]-C-terminal L-amino acid-glycyl-phosphatidylethanolamide + H2O = [protein]-C-terminal L-amino acid-glycine + a 1,2-diacyl-sn-glycero-3-phosphoethanolamine</text>
        <dbReference type="Rhea" id="RHEA:67548"/>
        <dbReference type="Rhea" id="RHEA-COMP:17323"/>
        <dbReference type="Rhea" id="RHEA-COMP:17324"/>
        <dbReference type="ChEBI" id="CHEBI:15377"/>
        <dbReference type="ChEBI" id="CHEBI:64612"/>
        <dbReference type="ChEBI" id="CHEBI:172940"/>
        <dbReference type="ChEBI" id="CHEBI:172941"/>
    </reaction>
    <physiologicalReaction direction="left-to-right" evidence="10">
        <dbReference type="Rhea" id="RHEA:67549"/>
    </physiologicalReaction>
</comment>
<dbReference type="GO" id="GO:0015031">
    <property type="term" value="P:protein transport"/>
    <property type="evidence" value="ECO:0007669"/>
    <property type="project" value="UniProtKB-KW"/>
</dbReference>
<evidence type="ECO:0000256" key="1">
    <source>
        <dbReference type="ARBA" id="ARBA00004496"/>
    </source>
</evidence>
<comment type="caution">
    <text evidence="13">The sequence shown here is derived from an EMBL/GenBank/DDBJ whole genome shotgun (WGS) entry which is preliminary data.</text>
</comment>
<comment type="similarity">
    <text evidence="2 11">Belongs to the peptidase C54 family.</text>
</comment>
<sequence>MCSDSPSRRMFSRPVVDDDDVWVSPSAAPERYSQTAVVLGHVFEMCGDYMGPDLRNRVDQFILLTYRRGLHIRLPSYYVEHAPKKCFWFWPLRQYDVLTTDFGWGCALRATQMALAEVLHTVVPLGSTKCLDRKAIVELFYDTSDAPFSLENLVLVDTELGACVKPLQFGCASSALCISCLVNTQKRVDLASVGFPDGIVRIREVERALQRRRTAVLWVTIQKELSVGENECLKHLFSTTWFKGMISGKKSRQRAYYFVGHHANNALYLDPHECCPNKLDTGSELAHMHPKKLNKLAWGALNQSKTLCFTFQVSRQLKYAKFEQGMEDLAEFLRATARPQLRALPFEMATAV</sequence>
<evidence type="ECO:0000259" key="12">
    <source>
        <dbReference type="Pfam" id="PF03416"/>
    </source>
</evidence>
<dbReference type="InterPro" id="IPR038765">
    <property type="entry name" value="Papain-like_cys_pep_sf"/>
</dbReference>
<dbReference type="Pfam" id="PF03416">
    <property type="entry name" value="Peptidase_C54"/>
    <property type="match status" value="1"/>
</dbReference>
<keyword evidence="7" id="KW-0788">Thiol protease</keyword>
<dbReference type="PANTHER" id="PTHR22624">
    <property type="entry name" value="CYSTEINE PROTEASE ATG4"/>
    <property type="match status" value="1"/>
</dbReference>
<dbReference type="EC" id="3.4.22.-" evidence="11"/>
<evidence type="ECO:0000256" key="8">
    <source>
        <dbReference type="ARBA" id="ARBA00022927"/>
    </source>
</evidence>
<evidence type="ECO:0000313" key="14">
    <source>
        <dbReference type="Proteomes" id="UP001057455"/>
    </source>
</evidence>
<proteinExistence type="inferred from homology"/>
<dbReference type="GO" id="GO:0035973">
    <property type="term" value="P:aggrephagy"/>
    <property type="evidence" value="ECO:0007669"/>
    <property type="project" value="TreeGrafter"/>
</dbReference>
<dbReference type="GO" id="GO:0034727">
    <property type="term" value="P:piecemeal microautophagy of the nucleus"/>
    <property type="evidence" value="ECO:0007669"/>
    <property type="project" value="TreeGrafter"/>
</dbReference>
<dbReference type="OrthoDB" id="2960936at2759"/>
<dbReference type="AlphaFoldDB" id="A0A9W5TE04"/>
<keyword evidence="8 11" id="KW-0653">Protein transport</keyword>
<evidence type="ECO:0000256" key="9">
    <source>
        <dbReference type="ARBA" id="ARBA00023006"/>
    </source>
</evidence>
<dbReference type="InterPro" id="IPR046792">
    <property type="entry name" value="Peptidase_C54_cat"/>
</dbReference>
<keyword evidence="9 11" id="KW-0072">Autophagy</keyword>
<comment type="function">
    <text evidence="11">Cysteine protease that plays a key role in autophagy by mediating both proteolytic activation and delipidation of ATG8 family proteins.</text>
</comment>
<evidence type="ECO:0000256" key="4">
    <source>
        <dbReference type="ARBA" id="ARBA00022490"/>
    </source>
</evidence>
<keyword evidence="14" id="KW-1185">Reference proteome</keyword>
<name>A0A9W5TE04_BABOV</name>
<evidence type="ECO:0000313" key="13">
    <source>
        <dbReference type="EMBL" id="GFE54842.1"/>
    </source>
</evidence>
<keyword evidence="4 11" id="KW-0963">Cytoplasm</keyword>
<dbReference type="GO" id="GO:0000045">
    <property type="term" value="P:autophagosome assembly"/>
    <property type="evidence" value="ECO:0007669"/>
    <property type="project" value="TreeGrafter"/>
</dbReference>
<protein>
    <recommendedName>
        <fullName evidence="11">Cysteine protease</fullName>
        <ecNumber evidence="11">3.4.22.-</ecNumber>
    </recommendedName>
</protein>
<accession>A0A9W5TE04</accession>
<keyword evidence="5 11" id="KW-0645">Protease</keyword>
<dbReference type="GO" id="GO:0000423">
    <property type="term" value="P:mitophagy"/>
    <property type="evidence" value="ECO:0007669"/>
    <property type="project" value="TreeGrafter"/>
</dbReference>
<keyword evidence="3" id="KW-0813">Transport</keyword>
<feature type="domain" description="Peptidase C54 catalytic" evidence="12">
    <location>
        <begin position="54"/>
        <end position="317"/>
    </location>
</feature>
<dbReference type="PANTHER" id="PTHR22624:SF49">
    <property type="entry name" value="CYSTEINE PROTEASE"/>
    <property type="match status" value="1"/>
</dbReference>
<dbReference type="Proteomes" id="UP001057455">
    <property type="component" value="Unassembled WGS sequence"/>
</dbReference>
<dbReference type="GO" id="GO:0016485">
    <property type="term" value="P:protein processing"/>
    <property type="evidence" value="ECO:0007669"/>
    <property type="project" value="TreeGrafter"/>
</dbReference>
<evidence type="ECO:0000256" key="2">
    <source>
        <dbReference type="ARBA" id="ARBA00010958"/>
    </source>
</evidence>
<organism evidence="13 14">
    <name type="scientific">Babesia ovis</name>
    <dbReference type="NCBI Taxonomy" id="5869"/>
    <lineage>
        <taxon>Eukaryota</taxon>
        <taxon>Sar</taxon>
        <taxon>Alveolata</taxon>
        <taxon>Apicomplexa</taxon>
        <taxon>Aconoidasida</taxon>
        <taxon>Piroplasmida</taxon>
        <taxon>Babesiidae</taxon>
        <taxon>Babesia</taxon>
    </lineage>
</organism>
<dbReference type="SUPFAM" id="SSF54001">
    <property type="entry name" value="Cysteine proteinases"/>
    <property type="match status" value="1"/>
</dbReference>
<dbReference type="GO" id="GO:0004197">
    <property type="term" value="F:cysteine-type endopeptidase activity"/>
    <property type="evidence" value="ECO:0007669"/>
    <property type="project" value="TreeGrafter"/>
</dbReference>
<dbReference type="GO" id="GO:0005737">
    <property type="term" value="C:cytoplasm"/>
    <property type="evidence" value="ECO:0007669"/>
    <property type="project" value="UniProtKB-SubCell"/>
</dbReference>
<evidence type="ECO:0000256" key="7">
    <source>
        <dbReference type="ARBA" id="ARBA00022807"/>
    </source>
</evidence>
<evidence type="ECO:0000256" key="3">
    <source>
        <dbReference type="ARBA" id="ARBA00022448"/>
    </source>
</evidence>
<keyword evidence="6 11" id="KW-0378">Hydrolase</keyword>
<comment type="subcellular location">
    <subcellularLocation>
        <location evidence="1 11">Cytoplasm</location>
    </subcellularLocation>
</comment>
<evidence type="ECO:0000256" key="11">
    <source>
        <dbReference type="RuleBase" id="RU363115"/>
    </source>
</evidence>